<dbReference type="AlphaFoldDB" id="A0A1B7Y1W0"/>
<keyword evidence="2" id="KW-1185">Reference proteome</keyword>
<dbReference type="InterPro" id="IPR011032">
    <property type="entry name" value="GroES-like_sf"/>
</dbReference>
<name>A0A1B7Y1W0_COLHI</name>
<comment type="caution">
    <text evidence="1">The sequence shown here is derived from an EMBL/GenBank/DDBJ whole genome shotgun (WGS) entry which is preliminary data.</text>
</comment>
<reference evidence="2" key="1">
    <citation type="journal article" date="2017" name="BMC Genomics">
        <title>Gapless genome assembly of Colletotrichum higginsianum reveals chromosome structure and association of transposable elements with secondary metabolite gene clusters.</title>
        <authorList>
            <person name="Dallery J.-F."/>
            <person name="Lapalu N."/>
            <person name="Zampounis A."/>
            <person name="Pigne S."/>
            <person name="Luyten I."/>
            <person name="Amselem J."/>
            <person name="Wittenberg A.H.J."/>
            <person name="Zhou S."/>
            <person name="de Queiroz M.V."/>
            <person name="Robin G.P."/>
            <person name="Auger A."/>
            <person name="Hainaut M."/>
            <person name="Henrissat B."/>
            <person name="Kim K.-T."/>
            <person name="Lee Y.-H."/>
            <person name="Lespinet O."/>
            <person name="Schwartz D.C."/>
            <person name="Thon M.R."/>
            <person name="O'Connell R.J."/>
        </authorList>
    </citation>
    <scope>NUCLEOTIDE SEQUENCE [LARGE SCALE GENOMIC DNA]</scope>
    <source>
        <strain evidence="2">IMI 349063</strain>
    </source>
</reference>
<dbReference type="Gene3D" id="3.90.180.10">
    <property type="entry name" value="Medium-chain alcohol dehydrogenases, catalytic domain"/>
    <property type="match status" value="1"/>
</dbReference>
<dbReference type="RefSeq" id="XP_018154521.1">
    <property type="nucleotide sequence ID" value="XM_018305097.1"/>
</dbReference>
<proteinExistence type="predicted"/>
<dbReference type="EMBL" id="LTAN01000007">
    <property type="protein sequence ID" value="OBR06003.1"/>
    <property type="molecule type" value="Genomic_DNA"/>
</dbReference>
<dbReference type="Proteomes" id="UP000092177">
    <property type="component" value="Unassembled WGS sequence"/>
</dbReference>
<accession>A0A1B7Y1W0</accession>
<dbReference type="KEGG" id="chig:CH63R_10123"/>
<evidence type="ECO:0000313" key="2">
    <source>
        <dbReference type="Proteomes" id="UP000092177"/>
    </source>
</evidence>
<dbReference type="VEuPathDB" id="FungiDB:CH63R_10123"/>
<organism evidence="1 2">
    <name type="scientific">Colletotrichum higginsianum (strain IMI 349063)</name>
    <name type="common">Crucifer anthracnose fungus</name>
    <dbReference type="NCBI Taxonomy" id="759273"/>
    <lineage>
        <taxon>Eukaryota</taxon>
        <taxon>Fungi</taxon>
        <taxon>Dikarya</taxon>
        <taxon>Ascomycota</taxon>
        <taxon>Pezizomycotina</taxon>
        <taxon>Sordariomycetes</taxon>
        <taxon>Hypocreomycetidae</taxon>
        <taxon>Glomerellales</taxon>
        <taxon>Glomerellaceae</taxon>
        <taxon>Colletotrichum</taxon>
        <taxon>Colletotrichum destructivum species complex</taxon>
    </lineage>
</organism>
<gene>
    <name evidence="1" type="ORF">CH63R_10123</name>
</gene>
<dbReference type="SUPFAM" id="SSF50129">
    <property type="entry name" value="GroES-like"/>
    <property type="match status" value="1"/>
</dbReference>
<protein>
    <submittedName>
        <fullName evidence="1">Alcohol dehydrogenase GroES-like domain-containing protein</fullName>
    </submittedName>
</protein>
<dbReference type="GeneID" id="28869204"/>
<sequence length="91" mass="10239">MANLSNLPKQMKALRYEKPEDWSIVQVPLPELRENDVLVKVRACGVCGTGESILRRILHCLCRASAAIKQTVGEHVQLTPVPQTWYMTNPP</sequence>
<evidence type="ECO:0000313" key="1">
    <source>
        <dbReference type="EMBL" id="OBR06003.1"/>
    </source>
</evidence>